<dbReference type="InterPro" id="IPR039421">
    <property type="entry name" value="Type_1_exporter"/>
</dbReference>
<dbReference type="PROSITE" id="PS50893">
    <property type="entry name" value="ABC_TRANSPORTER_2"/>
    <property type="match status" value="1"/>
</dbReference>
<keyword evidence="5" id="KW-0813">Transport</keyword>
<dbReference type="Pfam" id="PF00664">
    <property type="entry name" value="ABC_membrane"/>
    <property type="match status" value="1"/>
</dbReference>
<dbReference type="Pfam" id="PF03412">
    <property type="entry name" value="Peptidase_C39"/>
    <property type="match status" value="1"/>
</dbReference>
<evidence type="ECO:0000256" key="9">
    <source>
        <dbReference type="SAM" id="Phobius"/>
    </source>
</evidence>
<dbReference type="Proteomes" id="UP001560573">
    <property type="component" value="Unassembled WGS sequence"/>
</dbReference>
<keyword evidence="4" id="KW-0067">ATP-binding</keyword>
<dbReference type="InterPro" id="IPR003593">
    <property type="entry name" value="AAA+_ATPase"/>
</dbReference>
<evidence type="ECO:0000313" key="13">
    <source>
        <dbReference type="EMBL" id="MEX6686682.1"/>
    </source>
</evidence>
<comment type="subcellular location">
    <subcellularLocation>
        <location evidence="1">Cell membrane</location>
        <topology evidence="1">Multi-pass membrane protein</topology>
    </subcellularLocation>
</comment>
<name>A0ABV3Z9Z2_9BACT</name>
<evidence type="ECO:0000259" key="10">
    <source>
        <dbReference type="PROSITE" id="PS50893"/>
    </source>
</evidence>
<keyword evidence="5" id="KW-0653">Protein transport</keyword>
<dbReference type="PROSITE" id="PS50929">
    <property type="entry name" value="ABC_TM1F"/>
    <property type="match status" value="1"/>
</dbReference>
<reference evidence="13 14" key="1">
    <citation type="submission" date="2023-07" db="EMBL/GenBank/DDBJ databases">
        <authorList>
            <person name="Lian W.-H."/>
        </authorList>
    </citation>
    <scope>NUCLEOTIDE SEQUENCE [LARGE SCALE GENOMIC DNA]</scope>
    <source>
        <strain evidence="13 14">SYSU DXS3180</strain>
    </source>
</reference>
<feature type="transmembrane region" description="Helical" evidence="9">
    <location>
        <begin position="215"/>
        <end position="236"/>
    </location>
</feature>
<keyword evidence="7 9" id="KW-0472">Membrane</keyword>
<gene>
    <name evidence="13" type="ORF">QTN47_04210</name>
</gene>
<dbReference type="InterPro" id="IPR036640">
    <property type="entry name" value="ABC1_TM_sf"/>
</dbReference>
<dbReference type="Gene3D" id="3.90.70.10">
    <property type="entry name" value="Cysteine proteinases"/>
    <property type="match status" value="1"/>
</dbReference>
<accession>A0ABV3Z9Z2</accession>
<keyword evidence="6 9" id="KW-1133">Transmembrane helix</keyword>
<evidence type="ECO:0000256" key="4">
    <source>
        <dbReference type="ARBA" id="ARBA00022840"/>
    </source>
</evidence>
<dbReference type="CDD" id="cd02418">
    <property type="entry name" value="Peptidase_C39B"/>
    <property type="match status" value="1"/>
</dbReference>
<evidence type="ECO:0000256" key="8">
    <source>
        <dbReference type="ARBA" id="ARBA00043264"/>
    </source>
</evidence>
<dbReference type="CDD" id="cd18571">
    <property type="entry name" value="ABC_6TM_peptidase_like"/>
    <property type="match status" value="1"/>
</dbReference>
<dbReference type="EMBL" id="JAULBC010000001">
    <property type="protein sequence ID" value="MEX6686682.1"/>
    <property type="molecule type" value="Genomic_DNA"/>
</dbReference>
<feature type="domain" description="Peptidase C39" evidence="12">
    <location>
        <begin position="7"/>
        <end position="139"/>
    </location>
</feature>
<keyword evidence="2 9" id="KW-0812">Transmembrane</keyword>
<dbReference type="SUPFAM" id="SSF52540">
    <property type="entry name" value="P-loop containing nucleoside triphosphate hydrolases"/>
    <property type="match status" value="1"/>
</dbReference>
<dbReference type="PROSITE" id="PS50990">
    <property type="entry name" value="PEPTIDASE_C39"/>
    <property type="match status" value="1"/>
</dbReference>
<organism evidence="13 14">
    <name type="scientific">Danxiaibacter flavus</name>
    <dbReference type="NCBI Taxonomy" id="3049108"/>
    <lineage>
        <taxon>Bacteria</taxon>
        <taxon>Pseudomonadati</taxon>
        <taxon>Bacteroidota</taxon>
        <taxon>Chitinophagia</taxon>
        <taxon>Chitinophagales</taxon>
        <taxon>Chitinophagaceae</taxon>
        <taxon>Danxiaibacter</taxon>
    </lineage>
</organism>
<feature type="transmembrane region" description="Helical" evidence="9">
    <location>
        <begin position="181"/>
        <end position="200"/>
    </location>
</feature>
<dbReference type="Gene3D" id="1.20.1560.10">
    <property type="entry name" value="ABC transporter type 1, transmembrane domain"/>
    <property type="match status" value="1"/>
</dbReference>
<evidence type="ECO:0000256" key="1">
    <source>
        <dbReference type="ARBA" id="ARBA00004651"/>
    </source>
</evidence>
<feature type="domain" description="ABC transmembrane type-1" evidence="11">
    <location>
        <begin position="182"/>
        <end position="460"/>
    </location>
</feature>
<proteinExistence type="predicted"/>
<evidence type="ECO:0000256" key="2">
    <source>
        <dbReference type="ARBA" id="ARBA00022692"/>
    </source>
</evidence>
<evidence type="ECO:0000256" key="7">
    <source>
        <dbReference type="ARBA" id="ARBA00023136"/>
    </source>
</evidence>
<dbReference type="InterPro" id="IPR017871">
    <property type="entry name" value="ABC_transporter-like_CS"/>
</dbReference>
<dbReference type="PANTHER" id="PTHR24221:SF654">
    <property type="entry name" value="ATP-BINDING CASSETTE SUB-FAMILY B MEMBER 6"/>
    <property type="match status" value="1"/>
</dbReference>
<feature type="transmembrane region" description="Helical" evidence="9">
    <location>
        <begin position="432"/>
        <end position="456"/>
    </location>
</feature>
<evidence type="ECO:0000256" key="6">
    <source>
        <dbReference type="ARBA" id="ARBA00022989"/>
    </source>
</evidence>
<dbReference type="RefSeq" id="WP_369328078.1">
    <property type="nucleotide sequence ID" value="NZ_JAULBC010000001.1"/>
</dbReference>
<comment type="caution">
    <text evidence="13">The sequence shown here is derived from an EMBL/GenBank/DDBJ whole genome shotgun (WGS) entry which is preliminary data.</text>
</comment>
<dbReference type="InterPro" id="IPR027417">
    <property type="entry name" value="P-loop_NTPase"/>
</dbReference>
<dbReference type="SUPFAM" id="SSF90123">
    <property type="entry name" value="ABC transporter transmembrane region"/>
    <property type="match status" value="1"/>
</dbReference>
<keyword evidence="8" id="KW-0080">Bacteriocin transport</keyword>
<dbReference type="SMART" id="SM00382">
    <property type="entry name" value="AAA"/>
    <property type="match status" value="1"/>
</dbReference>
<sequence>MFPHEYQLDAKDCGPASIKIIAKYYGRFYSLQFLRDLCGITREGVSFLDISHACEKIGLRTLNTKITWEELQRAPLPCIIHWNEDHFVVLYKIKKRKKFIGQSSNEPNHTVYISDPAKGLLKYSQQDFKKGWLGNRDRWAVMLMEPMADFKQRDVVEKKERLKTVENVLGYFTPYKKAFRTLLFVMLIVTLLQSLLPFISKSVIDVGIQTNDVNFIYLVLIANIVIILSTLLCNVVRDWILLHLTSRVNIAIISDYLIKLMRLPITFFENKLVGDIIQRANDHERIRAFVMNNSLSFLFSTLTFFVFIGVLFSYNQLLAVIYIVGNALYIGWIFLFFSIRRKLDWEYFELVSKNQSFWVETIGGILDIKVNNYENKKRWRWEGIQVRMHKLNQKVLAINSMQTLGGQFFNQLTNLSITFFCAVQVLKGQATFGVMIATQFIIGILGGPIAQFISFIQSFQYAKISFFRLNEVHQLEEEEERVTGSVLFPDSKSLFLKNVSFQYSVNTAPVLRNISLIIPQHQVTAIVGDSGSGKSTLLKVIMRLYKPTYGNIYIGNTNLENISLRDWRNNCGVVLQDGKIFNDTILNNIVLEDDNIDYSRLRKAVRVANIEGEIDAMPLGYQTMMGEEGRGLSGGQKQRVLIARALYKDPDYLFFDEATNSLDAINEQKIVDALDAVFNNKTVIVIAHRLSTIVKAQQIIVIHKGSVVEIGNHDILMKKENGHYAALVKAQMGGMLYAS</sequence>
<dbReference type="PROSITE" id="PS00211">
    <property type="entry name" value="ABC_TRANSPORTER_1"/>
    <property type="match status" value="1"/>
</dbReference>
<dbReference type="InterPro" id="IPR005074">
    <property type="entry name" value="Peptidase_C39"/>
</dbReference>
<dbReference type="Pfam" id="PF00005">
    <property type="entry name" value="ABC_tran"/>
    <property type="match status" value="1"/>
</dbReference>
<evidence type="ECO:0000256" key="5">
    <source>
        <dbReference type="ARBA" id="ARBA00022927"/>
    </source>
</evidence>
<evidence type="ECO:0000259" key="12">
    <source>
        <dbReference type="PROSITE" id="PS50990"/>
    </source>
</evidence>
<evidence type="ECO:0000313" key="14">
    <source>
        <dbReference type="Proteomes" id="UP001560573"/>
    </source>
</evidence>
<dbReference type="Gene3D" id="3.40.50.300">
    <property type="entry name" value="P-loop containing nucleotide triphosphate hydrolases"/>
    <property type="match status" value="1"/>
</dbReference>
<evidence type="ECO:0000256" key="3">
    <source>
        <dbReference type="ARBA" id="ARBA00022741"/>
    </source>
</evidence>
<feature type="transmembrane region" description="Helical" evidence="9">
    <location>
        <begin position="295"/>
        <end position="314"/>
    </location>
</feature>
<keyword evidence="3" id="KW-0547">Nucleotide-binding</keyword>
<keyword evidence="14" id="KW-1185">Reference proteome</keyword>
<evidence type="ECO:0000259" key="11">
    <source>
        <dbReference type="PROSITE" id="PS50929"/>
    </source>
</evidence>
<feature type="transmembrane region" description="Helical" evidence="9">
    <location>
        <begin position="320"/>
        <end position="339"/>
    </location>
</feature>
<dbReference type="InterPro" id="IPR011527">
    <property type="entry name" value="ABC1_TM_dom"/>
</dbReference>
<feature type="domain" description="ABC transporter" evidence="10">
    <location>
        <begin position="494"/>
        <end position="729"/>
    </location>
</feature>
<protein>
    <submittedName>
        <fullName evidence="13">Peptidase domain-containing ABC transporter</fullName>
    </submittedName>
</protein>
<dbReference type="InterPro" id="IPR003439">
    <property type="entry name" value="ABC_transporter-like_ATP-bd"/>
</dbReference>
<dbReference type="PANTHER" id="PTHR24221">
    <property type="entry name" value="ATP-BINDING CASSETTE SUB-FAMILY B"/>
    <property type="match status" value="1"/>
</dbReference>